<reference key="1">
    <citation type="submission" date="2010-09" db="EMBL/GenBank/DDBJ databases">
        <title>Complete genome sequence of Burkholderia rhizoxinica, the endosymbiont of the phytopathogenic fungus Rhizopus microsporus.</title>
        <authorList>
            <person name="Lackner G."/>
            <person name="Moebius N."/>
            <person name="Partida-Martinez L.P."/>
            <person name="Hertweck C."/>
        </authorList>
    </citation>
    <scope>NUCLEOTIDE SEQUENCE</scope>
    <source>
        <strain>HKI 454</strain>
    </source>
</reference>
<dbReference type="Proteomes" id="UP000007437">
    <property type="component" value="Plasmid pBRH02"/>
</dbReference>
<evidence type="ECO:0000256" key="1">
    <source>
        <dbReference type="SAM" id="SignalP"/>
    </source>
</evidence>
<reference evidence="3 4" key="2">
    <citation type="journal article" date="2011" name="J. Bacteriol.">
        <title>Complete genome sequence of Burkholderia rhizoxinica, an endosymbiont of Rhizopus microsporus.</title>
        <authorList>
            <person name="Lackner G."/>
            <person name="Moebius N."/>
            <person name="Partida-Martinez L."/>
            <person name="Hertweck C."/>
        </authorList>
    </citation>
    <scope>NUCLEOTIDE SEQUENCE [LARGE SCALE GENOMIC DNA]</scope>
    <source>
        <strain evidence="4">DSM 19002 / CIP 109453 / HKI 454</strain>
        <plasmid evidence="3 4">pBRH02</plasmid>
    </source>
</reference>
<feature type="chain" id="PRO_5003195368" evidence="1">
    <location>
        <begin position="29"/>
        <end position="218"/>
    </location>
</feature>
<feature type="domain" description="Type-F conjugative transfer system protein TraW N-terminal" evidence="2">
    <location>
        <begin position="14"/>
        <end position="41"/>
    </location>
</feature>
<name>E5AW01_MYCRK</name>
<dbReference type="InterPro" id="IPR025864">
    <property type="entry name" value="TraW_N_dom"/>
</dbReference>
<evidence type="ECO:0000259" key="2">
    <source>
        <dbReference type="Pfam" id="PF12477"/>
    </source>
</evidence>
<gene>
    <name evidence="3" type="ordered locus">RBRH_00654</name>
</gene>
<accession>E5AW01</accession>
<dbReference type="NCBIfam" id="TIGR02743">
    <property type="entry name" value="TraW"/>
    <property type="match status" value="1"/>
</dbReference>
<evidence type="ECO:0000313" key="3">
    <source>
        <dbReference type="EMBL" id="CBW77303.1"/>
    </source>
</evidence>
<dbReference type="Pfam" id="PF12477">
    <property type="entry name" value="TraW_N"/>
    <property type="match status" value="1"/>
</dbReference>
<sequence length="218" mass="24100">MMSLEGPMRFSKLIAAWLAAAMLPAANAVHLGVIGQTYPIGEESALDMIMKKLRQKERTGELKKLQEQAIQRSMDSVKHMKPVEGITAVAERAQRLIDPTVTYAKAVTTDDGRIVIPAGTQINPLDMMNLTKTLVFFDGRDAAQCKAVHKLVAQGPARLKPILVAGSWLDLTQAWKTQVFYDQHGSLTRRFGIKAVPSVIRQQGKMLLVEEIPAKELQ</sequence>
<dbReference type="AlphaFoldDB" id="E5AW01"/>
<organism evidence="3 4">
    <name type="scientific">Mycetohabitans rhizoxinica (strain DSM 19002 / CIP 109453 / HKI 454)</name>
    <name type="common">Paraburkholderia rhizoxinica</name>
    <dbReference type="NCBI Taxonomy" id="882378"/>
    <lineage>
        <taxon>Bacteria</taxon>
        <taxon>Pseudomonadati</taxon>
        <taxon>Pseudomonadota</taxon>
        <taxon>Betaproteobacteria</taxon>
        <taxon>Burkholderiales</taxon>
        <taxon>Burkholderiaceae</taxon>
        <taxon>Mycetohabitans</taxon>
    </lineage>
</organism>
<keyword evidence="1" id="KW-0732">Signal</keyword>
<geneLocation type="plasmid" evidence="3 4">
    <name>pBRH02</name>
</geneLocation>
<dbReference type="EMBL" id="FR687361">
    <property type="protein sequence ID" value="CBW77303.1"/>
    <property type="molecule type" value="Genomic_DNA"/>
</dbReference>
<feature type="signal peptide" evidence="1">
    <location>
        <begin position="1"/>
        <end position="28"/>
    </location>
</feature>
<dbReference type="KEGG" id="brh:RBRH_00654"/>
<proteinExistence type="predicted"/>
<protein>
    <submittedName>
        <fullName evidence="3">TRAW PROTEIN</fullName>
    </submittedName>
</protein>
<dbReference type="HOGENOM" id="CLU_087622_1_0_4"/>
<evidence type="ECO:0000313" key="4">
    <source>
        <dbReference type="Proteomes" id="UP000007437"/>
    </source>
</evidence>
<keyword evidence="3" id="KW-0614">Plasmid</keyword>
<dbReference type="InterPro" id="IPR014114">
    <property type="entry name" value="TraW"/>
</dbReference>